<protein>
    <recommendedName>
        <fullName evidence="4">Arsenate reductase</fullName>
        <ecNumber evidence="4">1.20.4.1</ecNumber>
    </recommendedName>
</protein>
<keyword evidence="6" id="KW-1185">Reference proteome</keyword>
<evidence type="ECO:0000313" key="5">
    <source>
        <dbReference type="EMBL" id="QIZ76914.1"/>
    </source>
</evidence>
<comment type="catalytic activity">
    <reaction evidence="4">
        <text>[glutaredoxin]-dithiol + arsenate + glutathione + H(+) = glutathionyl-S-S-[glutaredoxin] + arsenite + H2O</text>
        <dbReference type="Rhea" id="RHEA:22016"/>
        <dbReference type="Rhea" id="RHEA-COMP:10729"/>
        <dbReference type="Rhea" id="RHEA-COMP:17668"/>
        <dbReference type="ChEBI" id="CHEBI:15377"/>
        <dbReference type="ChEBI" id="CHEBI:15378"/>
        <dbReference type="ChEBI" id="CHEBI:29242"/>
        <dbReference type="ChEBI" id="CHEBI:29950"/>
        <dbReference type="ChEBI" id="CHEBI:48597"/>
        <dbReference type="ChEBI" id="CHEBI:57925"/>
        <dbReference type="ChEBI" id="CHEBI:146199"/>
        <dbReference type="EC" id="1.20.4.1"/>
    </reaction>
</comment>
<dbReference type="PANTHER" id="PTHR30041:SF4">
    <property type="entry name" value="ARSENATE REDUCTASE"/>
    <property type="match status" value="1"/>
</dbReference>
<dbReference type="AlphaFoldDB" id="A0A6H1UCZ8"/>
<dbReference type="EMBL" id="CP051180">
    <property type="protein sequence ID" value="QIZ76914.1"/>
    <property type="molecule type" value="Genomic_DNA"/>
</dbReference>
<dbReference type="InterPro" id="IPR006659">
    <property type="entry name" value="Arsenate_reductase"/>
</dbReference>
<evidence type="ECO:0000256" key="4">
    <source>
        <dbReference type="RuleBase" id="RU362029"/>
    </source>
</evidence>
<dbReference type="PANTHER" id="PTHR30041">
    <property type="entry name" value="ARSENATE REDUCTASE"/>
    <property type="match status" value="1"/>
</dbReference>
<dbReference type="PROSITE" id="PS51353">
    <property type="entry name" value="ARSC"/>
    <property type="match status" value="1"/>
</dbReference>
<evidence type="ECO:0000256" key="1">
    <source>
        <dbReference type="ARBA" id="ARBA00007198"/>
    </source>
</evidence>
<sequence length="118" mass="13062">MTMITTIWHNPRCSKSRQTLELLQQQGIEPTVVKYLDVPPSAAELTQVLAMLGKSAIELTRVKEQLVKELSLNLTDLSETQLIETLTAHPKLIERPVVIHAGKAAIGRPPESVLGLFK</sequence>
<dbReference type="Proteomes" id="UP000501602">
    <property type="component" value="Chromosome"/>
</dbReference>
<dbReference type="GO" id="GO:0008794">
    <property type="term" value="F:arsenate reductase (glutaredoxin) activity"/>
    <property type="evidence" value="ECO:0007669"/>
    <property type="project" value="UniProtKB-UniRule"/>
</dbReference>
<dbReference type="EC" id="1.20.4.1" evidence="4"/>
<evidence type="ECO:0000256" key="3">
    <source>
        <dbReference type="PROSITE-ProRule" id="PRU01282"/>
    </source>
</evidence>
<dbReference type="Pfam" id="PF03960">
    <property type="entry name" value="ArsC"/>
    <property type="match status" value="1"/>
</dbReference>
<accession>A0A6H1UCZ8</accession>
<evidence type="ECO:0000313" key="6">
    <source>
        <dbReference type="Proteomes" id="UP000501602"/>
    </source>
</evidence>
<keyword evidence="2 4" id="KW-0560">Oxidoreductase</keyword>
<reference evidence="5 6" key="1">
    <citation type="submission" date="2020-04" db="EMBL/GenBank/DDBJ databases">
        <title>Ferrimonas sp. S7 isolated from sea water.</title>
        <authorList>
            <person name="Bae S.S."/>
            <person name="Baek K."/>
        </authorList>
    </citation>
    <scope>NUCLEOTIDE SEQUENCE [LARGE SCALE GENOMIC DNA]</scope>
    <source>
        <strain evidence="5 6">S7</strain>
    </source>
</reference>
<organism evidence="5 6">
    <name type="scientific">Ferrimonas lipolytica</name>
    <dbReference type="NCBI Taxonomy" id="2724191"/>
    <lineage>
        <taxon>Bacteria</taxon>
        <taxon>Pseudomonadati</taxon>
        <taxon>Pseudomonadota</taxon>
        <taxon>Gammaproteobacteria</taxon>
        <taxon>Alteromonadales</taxon>
        <taxon>Ferrimonadaceae</taxon>
        <taxon>Ferrimonas</taxon>
    </lineage>
</organism>
<comment type="similarity">
    <text evidence="1 3 4">Belongs to the ArsC family.</text>
</comment>
<dbReference type="CDD" id="cd03034">
    <property type="entry name" value="ArsC_ArsC"/>
    <property type="match status" value="1"/>
</dbReference>
<gene>
    <name evidence="5" type="primary">arsC</name>
    <name evidence="5" type="ORF">HER31_08525</name>
</gene>
<dbReference type="Gene3D" id="3.40.30.10">
    <property type="entry name" value="Glutaredoxin"/>
    <property type="match status" value="1"/>
</dbReference>
<dbReference type="InterPro" id="IPR006660">
    <property type="entry name" value="Arsenate_reductase-like"/>
</dbReference>
<evidence type="ECO:0000256" key="2">
    <source>
        <dbReference type="ARBA" id="ARBA00023002"/>
    </source>
</evidence>
<dbReference type="InterPro" id="IPR036249">
    <property type="entry name" value="Thioredoxin-like_sf"/>
</dbReference>
<dbReference type="NCBIfam" id="TIGR00014">
    <property type="entry name" value="arsC"/>
    <property type="match status" value="1"/>
</dbReference>
<dbReference type="KEGG" id="fes:HER31_08525"/>
<name>A0A6H1UCZ8_9GAMM</name>
<proteinExistence type="inferred from homology"/>
<dbReference type="SUPFAM" id="SSF52833">
    <property type="entry name" value="Thioredoxin-like"/>
    <property type="match status" value="1"/>
</dbReference>